<dbReference type="SUPFAM" id="SSF46785">
    <property type="entry name" value="Winged helix' DNA-binding domain"/>
    <property type="match status" value="1"/>
</dbReference>
<name>A0A418VJ09_RHOPL</name>
<dbReference type="PANTHER" id="PTHR30537">
    <property type="entry name" value="HTH-TYPE TRANSCRIPTIONAL REGULATOR"/>
    <property type="match status" value="1"/>
</dbReference>
<sequence>MTQIDLRDLSAFAAVARTGNFRRAALEQRVSTSSLSQRLRELEDGLGVRLLHRTTRSVALTEAGELLLGRIGPMLRDIDAAVDQVRGLRAVPSGRLRINAPAPAAELVLGPMLGPFLAAHPLIELEVIVQATLIDIVAAGFDAGVRYGEHLAQDMVAVPLGPPQHYVVVATPDYWARHGTPRQPQDLLNHRCIGIRYESGAVPDWEFERDGRTVRIAPPGPLRVNSIALALRATRDGLGVTVSFLDYVRDDLAAGRLVSVLSDWCDPFPGPFLYYPSRRQPPPALRAFIDFAAAWRKRESR</sequence>
<feature type="domain" description="HTH lysR-type" evidence="6">
    <location>
        <begin position="4"/>
        <end position="61"/>
    </location>
</feature>
<protein>
    <submittedName>
        <fullName evidence="7">LysR family transcriptional regulator</fullName>
    </submittedName>
</protein>
<evidence type="ECO:0000259" key="6">
    <source>
        <dbReference type="PROSITE" id="PS50931"/>
    </source>
</evidence>
<evidence type="ECO:0000256" key="5">
    <source>
        <dbReference type="ARBA" id="ARBA00023163"/>
    </source>
</evidence>
<dbReference type="Proteomes" id="UP000285523">
    <property type="component" value="Unassembled WGS sequence"/>
</dbReference>
<proteinExistence type="inferred from homology"/>
<organism evidence="7 8">
    <name type="scientific">Rhodopseudomonas palustris</name>
    <dbReference type="NCBI Taxonomy" id="1076"/>
    <lineage>
        <taxon>Bacteria</taxon>
        <taxon>Pseudomonadati</taxon>
        <taxon>Pseudomonadota</taxon>
        <taxon>Alphaproteobacteria</taxon>
        <taxon>Hyphomicrobiales</taxon>
        <taxon>Nitrobacteraceae</taxon>
        <taxon>Rhodopseudomonas</taxon>
    </lineage>
</organism>
<evidence type="ECO:0000256" key="2">
    <source>
        <dbReference type="ARBA" id="ARBA00009437"/>
    </source>
</evidence>
<dbReference type="Pfam" id="PF03466">
    <property type="entry name" value="LysR_substrate"/>
    <property type="match status" value="1"/>
</dbReference>
<dbReference type="InterPro" id="IPR058163">
    <property type="entry name" value="LysR-type_TF_proteobact-type"/>
</dbReference>
<dbReference type="InterPro" id="IPR005119">
    <property type="entry name" value="LysR_subst-bd"/>
</dbReference>
<keyword evidence="5" id="KW-0804">Transcription</keyword>
<dbReference type="AlphaFoldDB" id="A0A418VJ09"/>
<dbReference type="PROSITE" id="PS50931">
    <property type="entry name" value="HTH_LYSR"/>
    <property type="match status" value="1"/>
</dbReference>
<dbReference type="OrthoDB" id="9813056at2"/>
<dbReference type="GO" id="GO:0003677">
    <property type="term" value="F:DNA binding"/>
    <property type="evidence" value="ECO:0007669"/>
    <property type="project" value="UniProtKB-KW"/>
</dbReference>
<gene>
    <name evidence="7" type="ORF">D4Q52_07590</name>
</gene>
<keyword evidence="4" id="KW-0238">DNA-binding</keyword>
<dbReference type="GO" id="GO:0003700">
    <property type="term" value="F:DNA-binding transcription factor activity"/>
    <property type="evidence" value="ECO:0007669"/>
    <property type="project" value="InterPro"/>
</dbReference>
<dbReference type="Gene3D" id="1.10.10.10">
    <property type="entry name" value="Winged helix-like DNA-binding domain superfamily/Winged helix DNA-binding domain"/>
    <property type="match status" value="1"/>
</dbReference>
<evidence type="ECO:0000256" key="1">
    <source>
        <dbReference type="ARBA" id="ARBA00003502"/>
    </source>
</evidence>
<comment type="function">
    <text evidence="1">NodD regulates the expression of the nodABCFE genes which encode other nodulation proteins. NodD is also a negative regulator of its own expression. Binds flavonoids as inducers.</text>
</comment>
<dbReference type="FunFam" id="1.10.10.10:FF:000001">
    <property type="entry name" value="LysR family transcriptional regulator"/>
    <property type="match status" value="1"/>
</dbReference>
<dbReference type="InterPro" id="IPR000847">
    <property type="entry name" value="LysR_HTH_N"/>
</dbReference>
<reference evidence="7 8" key="1">
    <citation type="submission" date="2018-09" db="EMBL/GenBank/DDBJ databases">
        <title>Draft genome sequence of Rhodopseudomonas palustris 2.1.18.</title>
        <authorList>
            <person name="Robertson S.L."/>
            <person name="Meyer T.E."/>
            <person name="Kyndt J.A."/>
        </authorList>
    </citation>
    <scope>NUCLEOTIDE SEQUENCE [LARGE SCALE GENOMIC DNA]</scope>
    <source>
        <strain evidence="7 8">2.1.18</strain>
    </source>
</reference>
<dbReference type="EMBL" id="QYYD01000006">
    <property type="protein sequence ID" value="RJF76019.1"/>
    <property type="molecule type" value="Genomic_DNA"/>
</dbReference>
<evidence type="ECO:0000256" key="4">
    <source>
        <dbReference type="ARBA" id="ARBA00023125"/>
    </source>
</evidence>
<dbReference type="Pfam" id="PF00126">
    <property type="entry name" value="HTH_1"/>
    <property type="match status" value="1"/>
</dbReference>
<keyword evidence="3" id="KW-0805">Transcription regulation</keyword>
<dbReference type="InterPro" id="IPR036388">
    <property type="entry name" value="WH-like_DNA-bd_sf"/>
</dbReference>
<dbReference type="RefSeq" id="WP_119855946.1">
    <property type="nucleotide sequence ID" value="NZ_QYYD01000006.1"/>
</dbReference>
<comment type="caution">
    <text evidence="7">The sequence shown here is derived from an EMBL/GenBank/DDBJ whole genome shotgun (WGS) entry which is preliminary data.</text>
</comment>
<dbReference type="InterPro" id="IPR036390">
    <property type="entry name" value="WH_DNA-bd_sf"/>
</dbReference>
<evidence type="ECO:0000256" key="3">
    <source>
        <dbReference type="ARBA" id="ARBA00023015"/>
    </source>
</evidence>
<dbReference type="SUPFAM" id="SSF53850">
    <property type="entry name" value="Periplasmic binding protein-like II"/>
    <property type="match status" value="1"/>
</dbReference>
<dbReference type="Gene3D" id="3.40.190.290">
    <property type="match status" value="1"/>
</dbReference>
<accession>A0A418VJ09</accession>
<comment type="similarity">
    <text evidence="2">Belongs to the LysR transcriptional regulatory family.</text>
</comment>
<dbReference type="CDD" id="cd08474">
    <property type="entry name" value="PBP2_CrgA_like_5"/>
    <property type="match status" value="1"/>
</dbReference>
<evidence type="ECO:0000313" key="7">
    <source>
        <dbReference type="EMBL" id="RJF76019.1"/>
    </source>
</evidence>
<evidence type="ECO:0000313" key="8">
    <source>
        <dbReference type="Proteomes" id="UP000285523"/>
    </source>
</evidence>
<dbReference type="PANTHER" id="PTHR30537:SF5">
    <property type="entry name" value="HTH-TYPE TRANSCRIPTIONAL ACTIVATOR TTDR-RELATED"/>
    <property type="match status" value="1"/>
</dbReference>